<name>A0A267DQZ3_9PLAT</name>
<dbReference type="GO" id="GO:0005886">
    <property type="term" value="C:plasma membrane"/>
    <property type="evidence" value="ECO:0007669"/>
    <property type="project" value="TreeGrafter"/>
</dbReference>
<dbReference type="GO" id="GO:0007165">
    <property type="term" value="P:signal transduction"/>
    <property type="evidence" value="ECO:0007669"/>
    <property type="project" value="TreeGrafter"/>
</dbReference>
<comment type="caution">
    <text evidence="9">The sequence shown here is derived from an EMBL/GenBank/DDBJ whole genome shotgun (WGS) entry which is preliminary data.</text>
</comment>
<keyword evidence="3 7" id="KW-0812">Transmembrane</keyword>
<dbReference type="GO" id="GO:0006644">
    <property type="term" value="P:phospholipid metabolic process"/>
    <property type="evidence" value="ECO:0007669"/>
    <property type="project" value="InterPro"/>
</dbReference>
<keyword evidence="10" id="KW-1185">Reference proteome</keyword>
<accession>A0A267DQZ3</accession>
<dbReference type="Gene3D" id="1.20.144.10">
    <property type="entry name" value="Phosphatidic acid phosphatase type 2/haloperoxidase"/>
    <property type="match status" value="1"/>
</dbReference>
<feature type="transmembrane region" description="Helical" evidence="7">
    <location>
        <begin position="191"/>
        <end position="211"/>
    </location>
</feature>
<evidence type="ECO:0000256" key="5">
    <source>
        <dbReference type="ARBA" id="ARBA00023136"/>
    </source>
</evidence>
<dbReference type="STRING" id="282301.A0A267DQZ3"/>
<dbReference type="InterPro" id="IPR043216">
    <property type="entry name" value="PAP-like"/>
</dbReference>
<dbReference type="OrthoDB" id="8907274at2759"/>
<keyword evidence="4 7" id="KW-1133">Transmembrane helix</keyword>
<feature type="transmembrane region" description="Helical" evidence="7">
    <location>
        <begin position="56"/>
        <end position="79"/>
    </location>
</feature>
<feature type="transmembrane region" description="Helical" evidence="7">
    <location>
        <begin position="254"/>
        <end position="273"/>
    </location>
</feature>
<feature type="transmembrane region" description="Helical" evidence="7">
    <location>
        <begin position="12"/>
        <end position="36"/>
    </location>
</feature>
<dbReference type="GO" id="GO:0046839">
    <property type="term" value="P:phospholipid dephosphorylation"/>
    <property type="evidence" value="ECO:0007669"/>
    <property type="project" value="TreeGrafter"/>
</dbReference>
<gene>
    <name evidence="9" type="ORF">BOX15_Mlig002631g2</name>
</gene>
<evidence type="ECO:0000256" key="6">
    <source>
        <dbReference type="SAM" id="MobiDB-lite"/>
    </source>
</evidence>
<organism evidence="9 10">
    <name type="scientific">Macrostomum lignano</name>
    <dbReference type="NCBI Taxonomy" id="282301"/>
    <lineage>
        <taxon>Eukaryota</taxon>
        <taxon>Metazoa</taxon>
        <taxon>Spiralia</taxon>
        <taxon>Lophotrochozoa</taxon>
        <taxon>Platyhelminthes</taxon>
        <taxon>Rhabditophora</taxon>
        <taxon>Macrostomorpha</taxon>
        <taxon>Macrostomida</taxon>
        <taxon>Macrostomidae</taxon>
        <taxon>Macrostomum</taxon>
    </lineage>
</organism>
<sequence length="335" mass="35928">MGCLPGSEIANLLTAVSVIIILGAYVCIFHFGVQPFQRHFFCNDESISYPYKPDTVTMIVAAVVGAAIILLTVVIIEIVRHAMRSNCRASESDRTYANCLGSCGLKPESRCTRATVAIFRGLLLAALGTLITEVVTVTVKTIIGRHRPHFLAVCRANTSSPEYLTACASHQPLTPSVCHPVDSKQFREAMLSFPSGHSSHSIYMTLFAALYMQSKFTFAKGHAVKWLLQSFVLVWGLAVCASRVSDYKHHWSDVLGGGLIGAAVALLVCLYLRPSYTEACSACGFVTGDVDGGCASDVEAGGAAGAANNNNGDAEADSPRNNMNEMALLNRPMEK</sequence>
<reference evidence="9 10" key="1">
    <citation type="submission" date="2017-06" db="EMBL/GenBank/DDBJ databases">
        <title>A platform for efficient transgenesis in Macrostomum lignano, a flatworm model organism for stem cell research.</title>
        <authorList>
            <person name="Berezikov E."/>
        </authorList>
    </citation>
    <scope>NUCLEOTIDE SEQUENCE [LARGE SCALE GENOMIC DNA]</scope>
    <source>
        <strain evidence="9">DV1</strain>
        <tissue evidence="9">Whole organism</tissue>
    </source>
</reference>
<feature type="region of interest" description="Disordered" evidence="6">
    <location>
        <begin position="306"/>
        <end position="335"/>
    </location>
</feature>
<dbReference type="PANTHER" id="PTHR10165">
    <property type="entry name" value="LIPID PHOSPHATE PHOSPHATASE"/>
    <property type="match status" value="1"/>
</dbReference>
<evidence type="ECO:0000256" key="2">
    <source>
        <dbReference type="ARBA" id="ARBA00008816"/>
    </source>
</evidence>
<feature type="domain" description="Phosphatidic acid phosphatase type 2/haloperoxidase" evidence="8">
    <location>
        <begin position="122"/>
        <end position="269"/>
    </location>
</feature>
<dbReference type="GO" id="GO:0008195">
    <property type="term" value="F:phosphatidate phosphatase activity"/>
    <property type="evidence" value="ECO:0007669"/>
    <property type="project" value="TreeGrafter"/>
</dbReference>
<dbReference type="SMART" id="SM00014">
    <property type="entry name" value="acidPPc"/>
    <property type="match status" value="1"/>
</dbReference>
<evidence type="ECO:0000256" key="4">
    <source>
        <dbReference type="ARBA" id="ARBA00022989"/>
    </source>
</evidence>
<evidence type="ECO:0000313" key="10">
    <source>
        <dbReference type="Proteomes" id="UP000215902"/>
    </source>
</evidence>
<evidence type="ECO:0000259" key="8">
    <source>
        <dbReference type="SMART" id="SM00014"/>
    </source>
</evidence>
<evidence type="ECO:0000256" key="3">
    <source>
        <dbReference type="ARBA" id="ARBA00022692"/>
    </source>
</evidence>
<dbReference type="InterPro" id="IPR036938">
    <property type="entry name" value="PAP2/HPO_sf"/>
</dbReference>
<evidence type="ECO:0000256" key="1">
    <source>
        <dbReference type="ARBA" id="ARBA00004141"/>
    </source>
</evidence>
<proteinExistence type="inferred from homology"/>
<dbReference type="AlphaFoldDB" id="A0A267DQZ3"/>
<dbReference type="InterPro" id="IPR000326">
    <property type="entry name" value="PAP2/HPO"/>
</dbReference>
<keyword evidence="5 7" id="KW-0472">Membrane</keyword>
<evidence type="ECO:0000256" key="7">
    <source>
        <dbReference type="SAM" id="Phobius"/>
    </source>
</evidence>
<dbReference type="SUPFAM" id="SSF48317">
    <property type="entry name" value="Acid phosphatase/Vanadium-dependent haloperoxidase"/>
    <property type="match status" value="1"/>
</dbReference>
<protein>
    <recommendedName>
        <fullName evidence="8">Phosphatidic acid phosphatase type 2/haloperoxidase domain-containing protein</fullName>
    </recommendedName>
</protein>
<evidence type="ECO:0000313" key="9">
    <source>
        <dbReference type="EMBL" id="PAA51097.1"/>
    </source>
</evidence>
<dbReference type="PANTHER" id="PTHR10165:SF103">
    <property type="entry name" value="PHOSPHOLIPID PHOSPHATASE HOMOLOG 1.2 HOMOLOG"/>
    <property type="match status" value="1"/>
</dbReference>
<comment type="subcellular location">
    <subcellularLocation>
        <location evidence="1">Membrane</location>
        <topology evidence="1">Multi-pass membrane protein</topology>
    </subcellularLocation>
</comment>
<dbReference type="Proteomes" id="UP000215902">
    <property type="component" value="Unassembled WGS sequence"/>
</dbReference>
<dbReference type="EMBL" id="NIVC01003505">
    <property type="protein sequence ID" value="PAA51097.1"/>
    <property type="molecule type" value="Genomic_DNA"/>
</dbReference>
<feature type="transmembrane region" description="Helical" evidence="7">
    <location>
        <begin position="223"/>
        <end position="242"/>
    </location>
</feature>
<dbReference type="Pfam" id="PF01569">
    <property type="entry name" value="PAP2"/>
    <property type="match status" value="1"/>
</dbReference>
<comment type="similarity">
    <text evidence="2">Belongs to the PA-phosphatase related phosphoesterase family.</text>
</comment>